<evidence type="ECO:0000256" key="7">
    <source>
        <dbReference type="ARBA" id="ARBA00022801"/>
    </source>
</evidence>
<proteinExistence type="inferred from homology"/>
<dbReference type="Proteomes" id="UP000541444">
    <property type="component" value="Unassembled WGS sequence"/>
</dbReference>
<dbReference type="GO" id="GO:0006308">
    <property type="term" value="P:DNA catabolic process"/>
    <property type="evidence" value="ECO:0007669"/>
    <property type="project" value="InterPro"/>
</dbReference>
<evidence type="ECO:0000256" key="4">
    <source>
        <dbReference type="ARBA" id="ARBA00022722"/>
    </source>
</evidence>
<evidence type="ECO:0000256" key="1">
    <source>
        <dbReference type="ARBA" id="ARBA00000245"/>
    </source>
</evidence>
<dbReference type="AlphaFoldDB" id="A0A7J7NFE5"/>
<dbReference type="SUPFAM" id="SSF48537">
    <property type="entry name" value="Phospholipase C/P1 nuclease"/>
    <property type="match status" value="1"/>
</dbReference>
<accession>A0A7J7NFE5</accession>
<sequence>MPLKSDKGIMDSSRTQTLVSLVSLVFLLPVAHGWGVDGHLTVCKIAQTRLTDAAAEAVKQLLPEYADNDLGSACSWADQVRFRYHWSAALHYINTPDVCNYQYDRDCEDDTGEKGRCVAGAINNYTNQLLTYGKSTPQAECKVISLSQYPINQSFV</sequence>
<keyword evidence="5" id="KW-0479">Metal-binding</keyword>
<keyword evidence="11" id="KW-1185">Reference proteome</keyword>
<dbReference type="GO" id="GO:0000014">
    <property type="term" value="F:single-stranded DNA endodeoxyribonuclease activity"/>
    <property type="evidence" value="ECO:0007669"/>
    <property type="project" value="UniProtKB-ARBA"/>
</dbReference>
<dbReference type="Gene3D" id="1.10.575.10">
    <property type="entry name" value="P1 Nuclease"/>
    <property type="match status" value="1"/>
</dbReference>
<gene>
    <name evidence="10" type="ORF">GIB67_012617</name>
</gene>
<comment type="catalytic activity">
    <reaction evidence="1">
        <text>Endonucleolytic cleavage to 5'-phosphomononucleotide and 5'-phosphooligonucleotide end-products.</text>
        <dbReference type="EC" id="3.1.30.1"/>
    </reaction>
</comment>
<keyword evidence="6" id="KW-0255">Endonuclease</keyword>
<evidence type="ECO:0000256" key="5">
    <source>
        <dbReference type="ARBA" id="ARBA00022723"/>
    </source>
</evidence>
<evidence type="ECO:0000256" key="3">
    <source>
        <dbReference type="ARBA" id="ARBA00012562"/>
    </source>
</evidence>
<name>A0A7J7NFE5_9MAGN</name>
<dbReference type="PANTHER" id="PTHR33146">
    <property type="entry name" value="ENDONUCLEASE 4"/>
    <property type="match status" value="1"/>
</dbReference>
<evidence type="ECO:0000256" key="2">
    <source>
        <dbReference type="ARBA" id="ARBA00009547"/>
    </source>
</evidence>
<reference evidence="10 11" key="1">
    <citation type="journal article" date="2020" name="IScience">
        <title>Genome Sequencing of the Endangered Kingdonia uniflora (Circaeasteraceae, Ranunculales) Reveals Potential Mechanisms of Evolutionary Specialization.</title>
        <authorList>
            <person name="Sun Y."/>
            <person name="Deng T."/>
            <person name="Zhang A."/>
            <person name="Moore M.J."/>
            <person name="Landis J.B."/>
            <person name="Lin N."/>
            <person name="Zhang H."/>
            <person name="Zhang X."/>
            <person name="Huang J."/>
            <person name="Zhang X."/>
            <person name="Sun H."/>
            <person name="Wang H."/>
        </authorList>
    </citation>
    <scope>NUCLEOTIDE SEQUENCE [LARGE SCALE GENOMIC DNA]</scope>
    <source>
        <strain evidence="10">TB1705</strain>
        <tissue evidence="10">Leaf</tissue>
    </source>
</reference>
<evidence type="ECO:0000313" key="10">
    <source>
        <dbReference type="EMBL" id="KAF6165720.1"/>
    </source>
</evidence>
<comment type="caution">
    <text evidence="10">The sequence shown here is derived from an EMBL/GenBank/DDBJ whole genome shotgun (WGS) entry which is preliminary data.</text>
</comment>
<keyword evidence="4" id="KW-0540">Nuclease</keyword>
<dbReference type="PANTHER" id="PTHR33146:SF27">
    <property type="entry name" value="ENDONUCLEASE 2"/>
    <property type="match status" value="1"/>
</dbReference>
<evidence type="ECO:0000313" key="11">
    <source>
        <dbReference type="Proteomes" id="UP000541444"/>
    </source>
</evidence>
<dbReference type="EC" id="3.1.30.1" evidence="3"/>
<keyword evidence="7" id="KW-0378">Hydrolase</keyword>
<evidence type="ECO:0000256" key="6">
    <source>
        <dbReference type="ARBA" id="ARBA00022759"/>
    </source>
</evidence>
<keyword evidence="9" id="KW-0325">Glycoprotein</keyword>
<dbReference type="InterPro" id="IPR003154">
    <property type="entry name" value="S1/P1nuclease"/>
</dbReference>
<dbReference type="GO" id="GO:0003676">
    <property type="term" value="F:nucleic acid binding"/>
    <property type="evidence" value="ECO:0007669"/>
    <property type="project" value="InterPro"/>
</dbReference>
<organism evidence="10 11">
    <name type="scientific">Kingdonia uniflora</name>
    <dbReference type="NCBI Taxonomy" id="39325"/>
    <lineage>
        <taxon>Eukaryota</taxon>
        <taxon>Viridiplantae</taxon>
        <taxon>Streptophyta</taxon>
        <taxon>Embryophyta</taxon>
        <taxon>Tracheophyta</taxon>
        <taxon>Spermatophyta</taxon>
        <taxon>Magnoliopsida</taxon>
        <taxon>Ranunculales</taxon>
        <taxon>Circaeasteraceae</taxon>
        <taxon>Kingdonia</taxon>
    </lineage>
</organism>
<comment type="similarity">
    <text evidence="2">Belongs to the nuclease type I family.</text>
</comment>
<dbReference type="GO" id="GO:0046872">
    <property type="term" value="F:metal ion binding"/>
    <property type="evidence" value="ECO:0007669"/>
    <property type="project" value="UniProtKB-KW"/>
</dbReference>
<dbReference type="GO" id="GO:0004521">
    <property type="term" value="F:RNA endonuclease activity"/>
    <property type="evidence" value="ECO:0007669"/>
    <property type="project" value="UniProtKB-ARBA"/>
</dbReference>
<dbReference type="OrthoDB" id="1429373at2759"/>
<dbReference type="InterPro" id="IPR008947">
    <property type="entry name" value="PLipase_C/P1_nuclease_dom_sf"/>
</dbReference>
<dbReference type="EMBL" id="JACGCM010000816">
    <property type="protein sequence ID" value="KAF6165720.1"/>
    <property type="molecule type" value="Genomic_DNA"/>
</dbReference>
<evidence type="ECO:0000256" key="9">
    <source>
        <dbReference type="ARBA" id="ARBA00023180"/>
    </source>
</evidence>
<dbReference type="CDD" id="cd11010">
    <property type="entry name" value="S1-P1_nuclease"/>
    <property type="match status" value="1"/>
</dbReference>
<keyword evidence="8" id="KW-1015">Disulfide bond</keyword>
<protein>
    <recommendedName>
        <fullName evidence="3">Aspergillus nuclease S1</fullName>
        <ecNumber evidence="3">3.1.30.1</ecNumber>
    </recommendedName>
</protein>
<dbReference type="Pfam" id="PF02265">
    <property type="entry name" value="S1-P1_nuclease"/>
    <property type="match status" value="1"/>
</dbReference>
<evidence type="ECO:0000256" key="8">
    <source>
        <dbReference type="ARBA" id="ARBA00023157"/>
    </source>
</evidence>